<dbReference type="InterPro" id="IPR022398">
    <property type="entry name" value="Peptidase_S8_His-AS"/>
</dbReference>
<comment type="similarity">
    <text evidence="2 11">Belongs to the peptidase S8 family.</text>
</comment>
<accession>A0AAW5SI37</accession>
<feature type="domain" description="Peptidase S8/S53" evidence="15">
    <location>
        <begin position="88"/>
        <end position="391"/>
    </location>
</feature>
<evidence type="ECO:0000259" key="15">
    <source>
        <dbReference type="Pfam" id="PF00082"/>
    </source>
</evidence>
<comment type="caution">
    <text evidence="17">The sequence shown here is derived from an EMBL/GenBank/DDBJ whole genome shotgun (WGS) entry which is preliminary data.</text>
</comment>
<dbReference type="SUPFAM" id="SSF52743">
    <property type="entry name" value="Subtilisin-like"/>
    <property type="match status" value="1"/>
</dbReference>
<reference evidence="16 18" key="1">
    <citation type="journal article" date="2016" name="Genome Announc.">
        <title>Draft Genome Sequences of Five Rapidly Growing Mycobacterium Species, M. thermoresistibile, M. fortuitum subsp. acetamidolyticum, M. canariasense, M. brisbanense, and M. novocastrense.</title>
        <authorList>
            <person name="Katahira K."/>
            <person name="Ogura Y."/>
            <person name="Gotoh Y."/>
            <person name="Hayashi T."/>
        </authorList>
    </citation>
    <scope>NUCLEOTIDE SEQUENCE [LARGE SCALE GENOMIC DNA]</scope>
    <source>
        <strain evidence="16 18">JCM18114</strain>
    </source>
</reference>
<keyword evidence="5 13" id="KW-0812">Transmembrane</keyword>
<dbReference type="Proteomes" id="UP000069773">
    <property type="component" value="Unassembled WGS sequence"/>
</dbReference>
<feature type="active site" description="Charge relay system" evidence="11">
    <location>
        <position position="97"/>
    </location>
</feature>
<keyword evidence="6 14" id="KW-0732">Signal</keyword>
<evidence type="ECO:0000256" key="1">
    <source>
        <dbReference type="ARBA" id="ARBA00004162"/>
    </source>
</evidence>
<reference evidence="17" key="2">
    <citation type="submission" date="2020-07" db="EMBL/GenBank/DDBJ databases">
        <authorList>
            <person name="Pettersson B.M.F."/>
            <person name="Behra P.R.K."/>
            <person name="Ramesh M."/>
            <person name="Das S."/>
            <person name="Dasgupta S."/>
            <person name="Kirsebom L.A."/>
        </authorList>
    </citation>
    <scope>NUCLEOTIDE SEQUENCE</scope>
    <source>
        <strain evidence="17">DSM 44203</strain>
    </source>
</reference>
<evidence type="ECO:0000256" key="8">
    <source>
        <dbReference type="ARBA" id="ARBA00022825"/>
    </source>
</evidence>
<feature type="active site" description="Charge relay system" evidence="11">
    <location>
        <position position="344"/>
    </location>
</feature>
<dbReference type="NCBIfam" id="TIGR03921">
    <property type="entry name" value="T7SS_mycosin"/>
    <property type="match status" value="1"/>
</dbReference>
<evidence type="ECO:0000256" key="5">
    <source>
        <dbReference type="ARBA" id="ARBA00022692"/>
    </source>
</evidence>
<keyword evidence="8 11" id="KW-0720">Serine protease</keyword>
<dbReference type="AlphaFoldDB" id="A0AAW5SI37"/>
<feature type="chain" id="PRO_5043924667" evidence="14">
    <location>
        <begin position="28"/>
        <end position="467"/>
    </location>
</feature>
<name>A0AAW5SI37_MYCNV</name>
<dbReference type="InterPro" id="IPR015500">
    <property type="entry name" value="Peptidase_S8_subtilisin-rel"/>
</dbReference>
<dbReference type="GO" id="GO:0004252">
    <property type="term" value="F:serine-type endopeptidase activity"/>
    <property type="evidence" value="ECO:0007669"/>
    <property type="project" value="UniProtKB-UniRule"/>
</dbReference>
<sequence>MRDRLRTVLAATVSVAVVGVSSPVAQAMTPPQVDPAVRPPSGAAGPVQPQSQRGPCVSAGVLPGSDPGLPSPNRQLLNLEGAWEYSRGDGQLVAVIDTGVTPGPRLPNVDPGGDFVESADGLSDCDGHGTLVAGLIAGQPGADGFSGVAPGARVLAIRSTSSRFSPRETGGDPATARVALDVATLARAVVRAADLGARVINISAVTCLPATENLDQNELGAALRYAAVDKDAVIVAAAGNNKMGLNPGSACPSNPLSDPSRPEDPRNWAGVTSVSIPSSWQPYVLSVGSIDTAGRPSDFTMAGPWVGIGAPGQDIVSVGNGDGGGLANALPDERGRLYPLNGSSFAAAYVSGVAALVRSRFPELTAEQVRDRLTAGAQGAARAPSNLTGAGLVDPVAALTWDVTAAVAANGEPEPQPVAAPPQPATPDETPKVVAFVGTGVLALIAAVTAAVAVHRRRNLDNQAEAS</sequence>
<reference evidence="17" key="3">
    <citation type="journal article" date="2022" name="BMC Genomics">
        <title>Comparative genome analysis of mycobacteria focusing on tRNA and non-coding RNA.</title>
        <authorList>
            <person name="Behra P.R.K."/>
            <person name="Pettersson B.M.F."/>
            <person name="Ramesh M."/>
            <person name="Das S."/>
            <person name="Dasgupta S."/>
            <person name="Kirsebom L.A."/>
        </authorList>
    </citation>
    <scope>NUCLEOTIDE SEQUENCE</scope>
    <source>
        <strain evidence="17">DSM 44203</strain>
    </source>
</reference>
<comment type="subcellular location">
    <subcellularLocation>
        <location evidence="1">Cell membrane</location>
        <topology evidence="1">Single-pass membrane protein</topology>
    </subcellularLocation>
</comment>
<gene>
    <name evidence="17" type="primary">mycP</name>
    <name evidence="17" type="ORF">H7I77_07305</name>
    <name evidence="16" type="ORF">RMCN_3877</name>
</gene>
<evidence type="ECO:0000313" key="16">
    <source>
        <dbReference type="EMBL" id="GAT10744.1"/>
    </source>
</evidence>
<dbReference type="PRINTS" id="PR00723">
    <property type="entry name" value="SUBTILISIN"/>
</dbReference>
<feature type="transmembrane region" description="Helical" evidence="13">
    <location>
        <begin position="433"/>
        <end position="454"/>
    </location>
</feature>
<dbReference type="PROSITE" id="PS51892">
    <property type="entry name" value="SUBTILASE"/>
    <property type="match status" value="1"/>
</dbReference>
<dbReference type="GO" id="GO:0005886">
    <property type="term" value="C:plasma membrane"/>
    <property type="evidence" value="ECO:0007669"/>
    <property type="project" value="UniProtKB-SubCell"/>
</dbReference>
<keyword evidence="7 11" id="KW-0378">Hydrolase</keyword>
<evidence type="ECO:0000256" key="10">
    <source>
        <dbReference type="ARBA" id="ARBA00023136"/>
    </source>
</evidence>
<feature type="signal peptide" evidence="14">
    <location>
        <begin position="1"/>
        <end position="27"/>
    </location>
</feature>
<proteinExistence type="inferred from homology"/>
<feature type="region of interest" description="Disordered" evidence="12">
    <location>
        <begin position="245"/>
        <end position="267"/>
    </location>
</feature>
<evidence type="ECO:0000256" key="7">
    <source>
        <dbReference type="ARBA" id="ARBA00022801"/>
    </source>
</evidence>
<dbReference type="InterPro" id="IPR000209">
    <property type="entry name" value="Peptidase_S8/S53_dom"/>
</dbReference>
<evidence type="ECO:0000313" key="19">
    <source>
        <dbReference type="Proteomes" id="UP001207528"/>
    </source>
</evidence>
<dbReference type="RefSeq" id="WP_067392571.1">
    <property type="nucleotide sequence ID" value="NZ_BCTA01000052.1"/>
</dbReference>
<keyword evidence="10 13" id="KW-0472">Membrane</keyword>
<dbReference type="PROSITE" id="PS00137">
    <property type="entry name" value="SUBTILASE_HIS"/>
    <property type="match status" value="1"/>
</dbReference>
<dbReference type="PANTHER" id="PTHR42884:SF14">
    <property type="entry name" value="NEUROENDOCRINE CONVERTASE 1"/>
    <property type="match status" value="1"/>
</dbReference>
<protein>
    <submittedName>
        <fullName evidence="16">Membrane-anchored mycosin mycP3</fullName>
    </submittedName>
    <submittedName>
        <fullName evidence="17">Type VII secretion-associated serine protease mycosin</fullName>
    </submittedName>
</protein>
<feature type="active site" description="Charge relay system" evidence="11">
    <location>
        <position position="128"/>
    </location>
</feature>
<keyword evidence="18" id="KW-1185">Reference proteome</keyword>
<evidence type="ECO:0000256" key="12">
    <source>
        <dbReference type="SAM" id="MobiDB-lite"/>
    </source>
</evidence>
<feature type="region of interest" description="Disordered" evidence="12">
    <location>
        <begin position="29"/>
        <end position="55"/>
    </location>
</feature>
<dbReference type="GO" id="GO:0016485">
    <property type="term" value="P:protein processing"/>
    <property type="evidence" value="ECO:0007669"/>
    <property type="project" value="TreeGrafter"/>
</dbReference>
<evidence type="ECO:0000313" key="18">
    <source>
        <dbReference type="Proteomes" id="UP000069773"/>
    </source>
</evidence>
<evidence type="ECO:0000256" key="3">
    <source>
        <dbReference type="ARBA" id="ARBA00022475"/>
    </source>
</evidence>
<dbReference type="EMBL" id="BCTA01000052">
    <property type="protein sequence ID" value="GAT10744.1"/>
    <property type="molecule type" value="Genomic_DNA"/>
</dbReference>
<dbReference type="PANTHER" id="PTHR42884">
    <property type="entry name" value="PROPROTEIN CONVERTASE SUBTILISIN/KEXIN-RELATED"/>
    <property type="match status" value="1"/>
</dbReference>
<dbReference type="Gene3D" id="3.40.50.200">
    <property type="entry name" value="Peptidase S8/S53 domain"/>
    <property type="match status" value="1"/>
</dbReference>
<evidence type="ECO:0000256" key="6">
    <source>
        <dbReference type="ARBA" id="ARBA00022729"/>
    </source>
</evidence>
<dbReference type="EMBL" id="JACKTI010000024">
    <property type="protein sequence ID" value="MCV7023161.1"/>
    <property type="molecule type" value="Genomic_DNA"/>
</dbReference>
<evidence type="ECO:0000256" key="2">
    <source>
        <dbReference type="ARBA" id="ARBA00011073"/>
    </source>
</evidence>
<evidence type="ECO:0000256" key="9">
    <source>
        <dbReference type="ARBA" id="ARBA00022989"/>
    </source>
</evidence>
<evidence type="ECO:0000313" key="17">
    <source>
        <dbReference type="EMBL" id="MCV7023161.1"/>
    </source>
</evidence>
<evidence type="ECO:0000256" key="13">
    <source>
        <dbReference type="SAM" id="Phobius"/>
    </source>
</evidence>
<organism evidence="17 19">
    <name type="scientific">Mycolicibacterium novocastrense</name>
    <name type="common">Mycobacterium novocastrense</name>
    <dbReference type="NCBI Taxonomy" id="59813"/>
    <lineage>
        <taxon>Bacteria</taxon>
        <taxon>Bacillati</taxon>
        <taxon>Actinomycetota</taxon>
        <taxon>Actinomycetes</taxon>
        <taxon>Mycobacteriales</taxon>
        <taxon>Mycobacteriaceae</taxon>
        <taxon>Mycolicibacterium</taxon>
    </lineage>
</organism>
<evidence type="ECO:0000256" key="4">
    <source>
        <dbReference type="ARBA" id="ARBA00022670"/>
    </source>
</evidence>
<dbReference type="Proteomes" id="UP001207528">
    <property type="component" value="Unassembled WGS sequence"/>
</dbReference>
<dbReference type="Pfam" id="PF00082">
    <property type="entry name" value="Peptidase_S8"/>
    <property type="match status" value="1"/>
</dbReference>
<dbReference type="InterPro" id="IPR036852">
    <property type="entry name" value="Peptidase_S8/S53_dom_sf"/>
</dbReference>
<evidence type="ECO:0000256" key="11">
    <source>
        <dbReference type="PROSITE-ProRule" id="PRU01240"/>
    </source>
</evidence>
<evidence type="ECO:0000256" key="14">
    <source>
        <dbReference type="SAM" id="SignalP"/>
    </source>
</evidence>
<dbReference type="InterPro" id="IPR023834">
    <property type="entry name" value="T7SS_pept_S8A_mycosin"/>
</dbReference>
<keyword evidence="9 13" id="KW-1133">Transmembrane helix</keyword>
<keyword evidence="3" id="KW-1003">Cell membrane</keyword>
<keyword evidence="4 11" id="KW-0645">Protease</keyword>